<evidence type="ECO:0000259" key="9">
    <source>
        <dbReference type="PROSITE" id="PS50893"/>
    </source>
</evidence>
<comment type="subcellular location">
    <subcellularLocation>
        <location evidence="1">Membrane</location>
        <topology evidence="1">Multi-pass membrane protein</topology>
    </subcellularLocation>
</comment>
<dbReference type="Pfam" id="PF01061">
    <property type="entry name" value="ABC2_membrane"/>
    <property type="match status" value="1"/>
</dbReference>
<evidence type="ECO:0000256" key="1">
    <source>
        <dbReference type="ARBA" id="ARBA00004141"/>
    </source>
</evidence>
<dbReference type="PROSITE" id="PS50893">
    <property type="entry name" value="ABC_TRANSPORTER_2"/>
    <property type="match status" value="1"/>
</dbReference>
<evidence type="ECO:0000256" key="6">
    <source>
        <dbReference type="ARBA" id="ARBA00022989"/>
    </source>
</evidence>
<keyword evidence="6 8" id="KW-1133">Transmembrane helix</keyword>
<organism evidence="10 11">
    <name type="scientific">Funneliformis geosporum</name>
    <dbReference type="NCBI Taxonomy" id="1117311"/>
    <lineage>
        <taxon>Eukaryota</taxon>
        <taxon>Fungi</taxon>
        <taxon>Fungi incertae sedis</taxon>
        <taxon>Mucoromycota</taxon>
        <taxon>Glomeromycotina</taxon>
        <taxon>Glomeromycetes</taxon>
        <taxon>Glomerales</taxon>
        <taxon>Glomeraceae</taxon>
        <taxon>Funneliformis</taxon>
    </lineage>
</organism>
<evidence type="ECO:0000256" key="3">
    <source>
        <dbReference type="ARBA" id="ARBA00022692"/>
    </source>
</evidence>
<dbReference type="InterPro" id="IPR013525">
    <property type="entry name" value="ABC2_TM"/>
</dbReference>
<gene>
    <name evidence="10" type="ORF">FWILDA_LOCUS6981</name>
</gene>
<feature type="transmembrane region" description="Helical" evidence="8">
    <location>
        <begin position="620"/>
        <end position="642"/>
    </location>
</feature>
<dbReference type="Proteomes" id="UP001153678">
    <property type="component" value="Unassembled WGS sequence"/>
</dbReference>
<evidence type="ECO:0000256" key="7">
    <source>
        <dbReference type="ARBA" id="ARBA00023136"/>
    </source>
</evidence>
<dbReference type="SMART" id="SM00382">
    <property type="entry name" value="AAA"/>
    <property type="match status" value="1"/>
</dbReference>
<evidence type="ECO:0000256" key="8">
    <source>
        <dbReference type="SAM" id="Phobius"/>
    </source>
</evidence>
<sequence length="651" mass="73861">MDQIKVIDNIQEADVDSISSSAETVSNSATKKKFGESDLTLTKNDERTIKRTELIQNAANGSSSIKNPVYLEWHGVNFNIPKQNNENKKFWSLGSENEKSDIEFGNNFQSIIENIHGCANPGEILAVMGPSGCGKTTLLNLLGDRVGSKGVQGTIKMNGHKPTKNSKRFVAYCTQDDIFFPELTVRDTLGYTARLRLPRLMSRQDKLKQVENAMQLLHLTKVADSKIGDHRVRGISGGERKRVSIASELLTDPSVIFLDEPTSELAVKQRKTIVMVIHQPSSQVFDTFDKLMLMADGHMVYFGERAGIVNYLANQGFKCHPNFNPADYILELLNNNEIKKKLINAYAVQVRDEPTGKQIVEKYSHRTNNDDKSKDDNIINAPVKSEHRWEATFMQQLSILTERNFKQRKEEHITDRVGSIFFNNVFWSFHPLISAISAFALDLDMLSKERQSRSYRLLSYFLSKQIAELPLTLAHPVVFTIIVYWVSGLLPDFGIFVAYLFVILLSTLTAQSFGYFFGATLLNVQKSMIISTVFMLSTMLLGGFYVKNLPVALDWLKYLSFSKYAYGLLMQIQFNSPKAKFECALSSSIQTSLCKSENLQTDYIPGRLILESEKLNDLPWFVNLILLFGFGLVMRVLAYYSLQRNTKRRKR</sequence>
<evidence type="ECO:0000313" key="10">
    <source>
        <dbReference type="EMBL" id="CAI2175213.1"/>
    </source>
</evidence>
<keyword evidence="3 8" id="KW-0812">Transmembrane</keyword>
<evidence type="ECO:0000256" key="4">
    <source>
        <dbReference type="ARBA" id="ARBA00022741"/>
    </source>
</evidence>
<dbReference type="InterPro" id="IPR050352">
    <property type="entry name" value="ABCG_transporters"/>
</dbReference>
<feature type="transmembrane region" description="Helical" evidence="8">
    <location>
        <begin position="466"/>
        <end position="487"/>
    </location>
</feature>
<dbReference type="AlphaFoldDB" id="A0A9W4WVI0"/>
<dbReference type="PANTHER" id="PTHR48041">
    <property type="entry name" value="ABC TRANSPORTER G FAMILY MEMBER 28"/>
    <property type="match status" value="1"/>
</dbReference>
<dbReference type="PROSITE" id="PS00211">
    <property type="entry name" value="ABC_TRANSPORTER_1"/>
    <property type="match status" value="1"/>
</dbReference>
<reference evidence="10" key="1">
    <citation type="submission" date="2022-08" db="EMBL/GenBank/DDBJ databases">
        <authorList>
            <person name="Kallberg Y."/>
            <person name="Tangrot J."/>
            <person name="Rosling A."/>
        </authorList>
    </citation>
    <scope>NUCLEOTIDE SEQUENCE</scope>
    <source>
        <strain evidence="10">Wild A</strain>
    </source>
</reference>
<proteinExistence type="predicted"/>
<accession>A0A9W4WVI0</accession>
<dbReference type="PANTHER" id="PTHR48041:SF63">
    <property type="entry name" value="EARLY GENE AT 23, ISOFORM C"/>
    <property type="match status" value="1"/>
</dbReference>
<feature type="transmembrane region" description="Helical" evidence="8">
    <location>
        <begin position="425"/>
        <end position="445"/>
    </location>
</feature>
<dbReference type="InterPro" id="IPR027417">
    <property type="entry name" value="P-loop_NTPase"/>
</dbReference>
<dbReference type="OrthoDB" id="245989at2759"/>
<feature type="transmembrane region" description="Helical" evidence="8">
    <location>
        <begin position="528"/>
        <end position="546"/>
    </location>
</feature>
<dbReference type="GO" id="GO:0005886">
    <property type="term" value="C:plasma membrane"/>
    <property type="evidence" value="ECO:0007669"/>
    <property type="project" value="TreeGrafter"/>
</dbReference>
<keyword evidence="5" id="KW-0067">ATP-binding</keyword>
<dbReference type="InterPro" id="IPR043926">
    <property type="entry name" value="ABCG_dom"/>
</dbReference>
<evidence type="ECO:0000313" key="11">
    <source>
        <dbReference type="Proteomes" id="UP001153678"/>
    </source>
</evidence>
<dbReference type="GO" id="GO:0005524">
    <property type="term" value="F:ATP binding"/>
    <property type="evidence" value="ECO:0007669"/>
    <property type="project" value="UniProtKB-KW"/>
</dbReference>
<protein>
    <submittedName>
        <fullName evidence="10">15776_t:CDS:1</fullName>
    </submittedName>
</protein>
<comment type="caution">
    <text evidence="10">The sequence shown here is derived from an EMBL/GenBank/DDBJ whole genome shotgun (WGS) entry which is preliminary data.</text>
</comment>
<dbReference type="InterPro" id="IPR003439">
    <property type="entry name" value="ABC_transporter-like_ATP-bd"/>
</dbReference>
<dbReference type="Pfam" id="PF19055">
    <property type="entry name" value="ABC2_membrane_7"/>
    <property type="match status" value="1"/>
</dbReference>
<name>A0A9W4WVI0_9GLOM</name>
<dbReference type="GO" id="GO:0016887">
    <property type="term" value="F:ATP hydrolysis activity"/>
    <property type="evidence" value="ECO:0007669"/>
    <property type="project" value="InterPro"/>
</dbReference>
<dbReference type="InterPro" id="IPR017871">
    <property type="entry name" value="ABC_transporter-like_CS"/>
</dbReference>
<dbReference type="Gene3D" id="3.40.50.300">
    <property type="entry name" value="P-loop containing nucleotide triphosphate hydrolases"/>
    <property type="match status" value="1"/>
</dbReference>
<evidence type="ECO:0000256" key="2">
    <source>
        <dbReference type="ARBA" id="ARBA00022448"/>
    </source>
</evidence>
<feature type="transmembrane region" description="Helical" evidence="8">
    <location>
        <begin position="493"/>
        <end position="516"/>
    </location>
</feature>
<dbReference type="EMBL" id="CAMKVN010001328">
    <property type="protein sequence ID" value="CAI2175213.1"/>
    <property type="molecule type" value="Genomic_DNA"/>
</dbReference>
<keyword evidence="4" id="KW-0547">Nucleotide-binding</keyword>
<keyword evidence="11" id="KW-1185">Reference proteome</keyword>
<dbReference type="SUPFAM" id="SSF52540">
    <property type="entry name" value="P-loop containing nucleoside triphosphate hydrolases"/>
    <property type="match status" value="1"/>
</dbReference>
<keyword evidence="7 8" id="KW-0472">Membrane</keyword>
<dbReference type="Pfam" id="PF00005">
    <property type="entry name" value="ABC_tran"/>
    <property type="match status" value="1"/>
</dbReference>
<dbReference type="InterPro" id="IPR003593">
    <property type="entry name" value="AAA+_ATPase"/>
</dbReference>
<dbReference type="GO" id="GO:0140359">
    <property type="term" value="F:ABC-type transporter activity"/>
    <property type="evidence" value="ECO:0007669"/>
    <property type="project" value="InterPro"/>
</dbReference>
<feature type="domain" description="ABC transporter" evidence="9">
    <location>
        <begin position="97"/>
        <end position="321"/>
    </location>
</feature>
<keyword evidence="2" id="KW-0813">Transport</keyword>
<evidence type="ECO:0000256" key="5">
    <source>
        <dbReference type="ARBA" id="ARBA00022840"/>
    </source>
</evidence>